<proteinExistence type="predicted"/>
<sequence length="197" mass="21150">MTVRLLPLALIGVLLAAGCATKPADHTAPSGSGPVFGGYRDDSADPTDAAERRAVAKVREFYDTWSRLEGDPVASLDQLRAVADDPILTAWTEDILVRRSQSIIGSGAFRVVDATATDAGIPQRPKDTGAPAWVHVRVCLDISGLTWRDHDGVPSVDPKRPQRVRADLTVRDHAYPDPNGWRVTGDSAPQYAPCADS</sequence>
<dbReference type="KEGG" id="ntp:CRH09_35250"/>
<gene>
    <name evidence="3" type="ORF">CRH09_35250</name>
</gene>
<dbReference type="GeneID" id="88362519"/>
<evidence type="ECO:0000313" key="4">
    <source>
        <dbReference type="Proteomes" id="UP000221961"/>
    </source>
</evidence>
<feature type="region of interest" description="Disordered" evidence="1">
    <location>
        <begin position="24"/>
        <end position="48"/>
    </location>
</feature>
<feature type="chain" id="PRO_5038969276" evidence="2">
    <location>
        <begin position="17"/>
        <end position="197"/>
    </location>
</feature>
<evidence type="ECO:0000256" key="1">
    <source>
        <dbReference type="SAM" id="MobiDB-lite"/>
    </source>
</evidence>
<dbReference type="Proteomes" id="UP000221961">
    <property type="component" value="Chromosome"/>
</dbReference>
<dbReference type="RefSeq" id="WP_098697612.1">
    <property type="nucleotide sequence ID" value="NZ_CP023778.1"/>
</dbReference>
<feature type="signal peptide" evidence="2">
    <location>
        <begin position="1"/>
        <end position="16"/>
    </location>
</feature>
<reference evidence="3 4" key="1">
    <citation type="submission" date="2017-10" db="EMBL/GenBank/DDBJ databases">
        <title>Comparative genomics between pathogenic Norcardia.</title>
        <authorList>
            <person name="Zeng L."/>
        </authorList>
    </citation>
    <scope>NUCLEOTIDE SEQUENCE [LARGE SCALE GENOMIC DNA]</scope>
    <source>
        <strain evidence="3 4">NC_YFY_NT001</strain>
    </source>
</reference>
<dbReference type="PROSITE" id="PS51257">
    <property type="entry name" value="PROKAR_LIPOPROTEIN"/>
    <property type="match status" value="1"/>
</dbReference>
<dbReference type="AlphaFoldDB" id="A0A291RTI6"/>
<evidence type="ECO:0000256" key="2">
    <source>
        <dbReference type="SAM" id="SignalP"/>
    </source>
</evidence>
<protein>
    <submittedName>
        <fullName evidence="3">Uncharacterized protein</fullName>
    </submittedName>
</protein>
<name>A0A291RTI6_9NOCA</name>
<organism evidence="3 4">
    <name type="scientific">Nocardia terpenica</name>
    <dbReference type="NCBI Taxonomy" id="455432"/>
    <lineage>
        <taxon>Bacteria</taxon>
        <taxon>Bacillati</taxon>
        <taxon>Actinomycetota</taxon>
        <taxon>Actinomycetes</taxon>
        <taxon>Mycobacteriales</taxon>
        <taxon>Nocardiaceae</taxon>
        <taxon>Nocardia</taxon>
    </lineage>
</organism>
<keyword evidence="2" id="KW-0732">Signal</keyword>
<feature type="compositionally biased region" description="Basic and acidic residues" evidence="1">
    <location>
        <begin position="39"/>
        <end position="48"/>
    </location>
</feature>
<dbReference type="EMBL" id="CP023778">
    <property type="protein sequence ID" value="ATL70655.1"/>
    <property type="molecule type" value="Genomic_DNA"/>
</dbReference>
<accession>A0A291RTI6</accession>
<evidence type="ECO:0000313" key="3">
    <source>
        <dbReference type="EMBL" id="ATL70655.1"/>
    </source>
</evidence>